<name>A0A0F9J5M7_9ZZZZ</name>
<sequence length="123" mass="14243">MRNFIKLSTVFISILFLNGCAQWVAELMVDSNAIYMDAVNLRNEVVEFRKFIRRECKESLERSIDKIKQSDDTEEDIEEKLRQYLAKYYVQPITIALIKEMLDDPNSVLTKAMGCEAKPDAGE</sequence>
<protein>
    <submittedName>
        <fullName evidence="1">Uncharacterized protein</fullName>
    </submittedName>
</protein>
<reference evidence="1" key="1">
    <citation type="journal article" date="2015" name="Nature">
        <title>Complex archaea that bridge the gap between prokaryotes and eukaryotes.</title>
        <authorList>
            <person name="Spang A."/>
            <person name="Saw J.H."/>
            <person name="Jorgensen S.L."/>
            <person name="Zaremba-Niedzwiedzka K."/>
            <person name="Martijn J."/>
            <person name="Lind A.E."/>
            <person name="van Eijk R."/>
            <person name="Schleper C."/>
            <person name="Guy L."/>
            <person name="Ettema T.J."/>
        </authorList>
    </citation>
    <scope>NUCLEOTIDE SEQUENCE</scope>
</reference>
<dbReference type="EMBL" id="LAZR01010788">
    <property type="protein sequence ID" value="KKM65054.1"/>
    <property type="molecule type" value="Genomic_DNA"/>
</dbReference>
<organism evidence="1">
    <name type="scientific">marine sediment metagenome</name>
    <dbReference type="NCBI Taxonomy" id="412755"/>
    <lineage>
        <taxon>unclassified sequences</taxon>
        <taxon>metagenomes</taxon>
        <taxon>ecological metagenomes</taxon>
    </lineage>
</organism>
<gene>
    <name evidence="1" type="ORF">LCGC14_1495130</name>
</gene>
<evidence type="ECO:0000313" key="1">
    <source>
        <dbReference type="EMBL" id="KKM65054.1"/>
    </source>
</evidence>
<dbReference type="AlphaFoldDB" id="A0A0F9J5M7"/>
<accession>A0A0F9J5M7</accession>
<proteinExistence type="predicted"/>
<comment type="caution">
    <text evidence="1">The sequence shown here is derived from an EMBL/GenBank/DDBJ whole genome shotgun (WGS) entry which is preliminary data.</text>
</comment>